<evidence type="ECO:0000313" key="6">
    <source>
        <dbReference type="EMBL" id="EEU38074.1"/>
    </source>
</evidence>
<dbReference type="InterPro" id="IPR001789">
    <property type="entry name" value="Sig_transdc_resp-reg_receiver"/>
</dbReference>
<dbReference type="InterPro" id="IPR005467">
    <property type="entry name" value="His_kinase_dom"/>
</dbReference>
<reference evidence="6 7" key="1">
    <citation type="journal article" date="2009" name="PLoS Genet.">
        <title>The genome of Nectria haematococca: contribution of supernumerary chromosomes to gene expansion.</title>
        <authorList>
            <person name="Coleman J.J."/>
            <person name="Rounsley S.D."/>
            <person name="Rodriguez-Carres M."/>
            <person name="Kuo A."/>
            <person name="Wasmann C.C."/>
            <person name="Grimwood J."/>
            <person name="Schmutz J."/>
            <person name="Taga M."/>
            <person name="White G.J."/>
            <person name="Zhou S."/>
            <person name="Schwartz D.C."/>
            <person name="Freitag M."/>
            <person name="Ma L.J."/>
            <person name="Danchin E.G."/>
            <person name="Henrissat B."/>
            <person name="Coutinho P.M."/>
            <person name="Nelson D.R."/>
            <person name="Straney D."/>
            <person name="Napoli C.A."/>
            <person name="Barker B.M."/>
            <person name="Gribskov M."/>
            <person name="Rep M."/>
            <person name="Kroken S."/>
            <person name="Molnar I."/>
            <person name="Rensing C."/>
            <person name="Kennell J.C."/>
            <person name="Zamora J."/>
            <person name="Farman M.L."/>
            <person name="Selker E.U."/>
            <person name="Salamov A."/>
            <person name="Shapiro H."/>
            <person name="Pangilinan J."/>
            <person name="Lindquist E."/>
            <person name="Lamers C."/>
            <person name="Grigoriev I.V."/>
            <person name="Geiser D.M."/>
            <person name="Covert S.F."/>
            <person name="Temporini E."/>
            <person name="Vanetten H.D."/>
        </authorList>
    </citation>
    <scope>NUCLEOTIDE SEQUENCE [LARGE SCALE GENOMIC DNA]</scope>
    <source>
        <strain evidence="7">ATCC MYA-4622 / CBS 123669 / FGSC 9596 / NRRL 45880 / 77-13-4</strain>
    </source>
</reference>
<dbReference type="InterPro" id="IPR003661">
    <property type="entry name" value="HisK_dim/P_dom"/>
</dbReference>
<evidence type="ECO:0000259" key="5">
    <source>
        <dbReference type="PROSITE" id="PS50110"/>
    </source>
</evidence>
<dbReference type="Gene3D" id="3.30.450.40">
    <property type="match status" value="1"/>
</dbReference>
<dbReference type="Proteomes" id="UP000005206">
    <property type="component" value="Chromosome 9"/>
</dbReference>
<dbReference type="PROSITE" id="PS50109">
    <property type="entry name" value="HIS_KIN"/>
    <property type="match status" value="1"/>
</dbReference>
<feature type="modified residue" description="4-aspartylphosphate" evidence="2">
    <location>
        <position position="1156"/>
    </location>
</feature>
<dbReference type="InterPro" id="IPR050956">
    <property type="entry name" value="2C_system_His_kinase"/>
</dbReference>
<dbReference type="EMBL" id="GG698919">
    <property type="protein sequence ID" value="EEU38074.1"/>
    <property type="molecule type" value="Genomic_DNA"/>
</dbReference>
<evidence type="ECO:0000313" key="7">
    <source>
        <dbReference type="Proteomes" id="UP000005206"/>
    </source>
</evidence>
<organism evidence="6 7">
    <name type="scientific">Fusarium vanettenii (strain ATCC MYA-4622 / CBS 123669 / FGSC 9596 / NRRL 45880 / 77-13-4)</name>
    <name type="common">Fusarium solani subsp. pisi</name>
    <dbReference type="NCBI Taxonomy" id="660122"/>
    <lineage>
        <taxon>Eukaryota</taxon>
        <taxon>Fungi</taxon>
        <taxon>Dikarya</taxon>
        <taxon>Ascomycota</taxon>
        <taxon>Pezizomycotina</taxon>
        <taxon>Sordariomycetes</taxon>
        <taxon>Hypocreomycetidae</taxon>
        <taxon>Hypocreales</taxon>
        <taxon>Nectriaceae</taxon>
        <taxon>Fusarium</taxon>
        <taxon>Fusarium solani species complex</taxon>
        <taxon>Fusarium vanettenii</taxon>
    </lineage>
</organism>
<dbReference type="HOGENOM" id="CLU_002763_0_0_1"/>
<dbReference type="Pfam" id="PF00512">
    <property type="entry name" value="HisKA"/>
    <property type="match status" value="1"/>
</dbReference>
<evidence type="ECO:0000259" key="4">
    <source>
        <dbReference type="PROSITE" id="PS50109"/>
    </source>
</evidence>
<dbReference type="InParanoid" id="C7ZDC9"/>
<dbReference type="PANTHER" id="PTHR43719">
    <property type="entry name" value="TWO-COMPONENT HISTIDINE KINASE"/>
    <property type="match status" value="1"/>
</dbReference>
<dbReference type="SUPFAM" id="SSF52172">
    <property type="entry name" value="CheY-like"/>
    <property type="match status" value="1"/>
</dbReference>
<dbReference type="SMART" id="SM00387">
    <property type="entry name" value="HATPase_c"/>
    <property type="match status" value="1"/>
</dbReference>
<dbReference type="SMART" id="SM00388">
    <property type="entry name" value="HisKA"/>
    <property type="match status" value="1"/>
</dbReference>
<dbReference type="SUPFAM" id="SSF47384">
    <property type="entry name" value="Homodimeric domain of signal transducing histidine kinase"/>
    <property type="match status" value="1"/>
</dbReference>
<dbReference type="PANTHER" id="PTHR43719:SF11">
    <property type="entry name" value="HISTIDINE KINASE_RESPONSE REGULATOR, PUTATIVE-RELATED"/>
    <property type="match status" value="1"/>
</dbReference>
<dbReference type="OrthoDB" id="303614at2759"/>
<dbReference type="Gene3D" id="3.30.565.10">
    <property type="entry name" value="Histidine kinase-like ATPase, C-terminal domain"/>
    <property type="match status" value="1"/>
</dbReference>
<keyword evidence="1 2" id="KW-0597">Phosphoprotein</keyword>
<dbReference type="CDD" id="cd00082">
    <property type="entry name" value="HisKA"/>
    <property type="match status" value="1"/>
</dbReference>
<dbReference type="OMA" id="CIHAGHT"/>
<dbReference type="AlphaFoldDB" id="C7ZDC9"/>
<dbReference type="RefSeq" id="XP_003043787.1">
    <property type="nucleotide sequence ID" value="XM_003043741.1"/>
</dbReference>
<dbReference type="PRINTS" id="PR00344">
    <property type="entry name" value="BCTRLSENSOR"/>
</dbReference>
<dbReference type="InterPro" id="IPR036890">
    <property type="entry name" value="HATPase_C_sf"/>
</dbReference>
<evidence type="ECO:0008006" key="8">
    <source>
        <dbReference type="Google" id="ProtNLM"/>
    </source>
</evidence>
<proteinExistence type="predicted"/>
<dbReference type="SUPFAM" id="SSF55874">
    <property type="entry name" value="ATPase domain of HSP90 chaperone/DNA topoisomerase II/histidine kinase"/>
    <property type="match status" value="1"/>
</dbReference>
<keyword evidence="7" id="KW-1185">Reference proteome</keyword>
<dbReference type="SUPFAM" id="SSF55781">
    <property type="entry name" value="GAF domain-like"/>
    <property type="match status" value="1"/>
</dbReference>
<evidence type="ECO:0000256" key="1">
    <source>
        <dbReference type="ARBA" id="ARBA00022553"/>
    </source>
</evidence>
<feature type="domain" description="Histidine kinase" evidence="4">
    <location>
        <begin position="582"/>
        <end position="879"/>
    </location>
</feature>
<dbReference type="Gene3D" id="1.10.287.130">
    <property type="match status" value="1"/>
</dbReference>
<dbReference type="InterPro" id="IPR011006">
    <property type="entry name" value="CheY-like_superfamily"/>
</dbReference>
<dbReference type="Gene3D" id="3.40.50.2300">
    <property type="match status" value="1"/>
</dbReference>
<dbReference type="InterPro" id="IPR036097">
    <property type="entry name" value="HisK_dim/P_sf"/>
</dbReference>
<gene>
    <name evidence="6" type="ORF">NECHADRAFT_48041</name>
</gene>
<dbReference type="GO" id="GO:0000155">
    <property type="term" value="F:phosphorelay sensor kinase activity"/>
    <property type="evidence" value="ECO:0007669"/>
    <property type="project" value="InterPro"/>
</dbReference>
<dbReference type="VEuPathDB" id="FungiDB:NECHADRAFT_48041"/>
<dbReference type="GeneID" id="9669893"/>
<evidence type="ECO:0000256" key="3">
    <source>
        <dbReference type="SAM" id="MobiDB-lite"/>
    </source>
</evidence>
<dbReference type="KEGG" id="nhe:NECHADRAFT_48041"/>
<evidence type="ECO:0000256" key="2">
    <source>
        <dbReference type="PROSITE-ProRule" id="PRU00169"/>
    </source>
</evidence>
<feature type="domain" description="Response regulatory" evidence="5">
    <location>
        <begin position="1105"/>
        <end position="1226"/>
    </location>
</feature>
<name>C7ZDC9_FUSV7</name>
<dbReference type="PROSITE" id="PS50110">
    <property type="entry name" value="RESPONSE_REGULATORY"/>
    <property type="match status" value="1"/>
</dbReference>
<feature type="region of interest" description="Disordered" evidence="3">
    <location>
        <begin position="1050"/>
        <end position="1103"/>
    </location>
</feature>
<dbReference type="CDD" id="cd17546">
    <property type="entry name" value="REC_hyHK_CKI1_RcsC-like"/>
    <property type="match status" value="1"/>
</dbReference>
<feature type="region of interest" description="Disordered" evidence="3">
    <location>
        <begin position="643"/>
        <end position="666"/>
    </location>
</feature>
<feature type="region of interest" description="Disordered" evidence="3">
    <location>
        <begin position="255"/>
        <end position="292"/>
    </location>
</feature>
<dbReference type="SMART" id="SM00448">
    <property type="entry name" value="REC"/>
    <property type="match status" value="1"/>
</dbReference>
<feature type="compositionally biased region" description="Basic and acidic residues" evidence="3">
    <location>
        <begin position="479"/>
        <end position="490"/>
    </location>
</feature>
<feature type="region of interest" description="Disordered" evidence="3">
    <location>
        <begin position="370"/>
        <end position="389"/>
    </location>
</feature>
<feature type="compositionally biased region" description="Low complexity" evidence="3">
    <location>
        <begin position="379"/>
        <end position="388"/>
    </location>
</feature>
<dbReference type="STRING" id="660122.C7ZDC9"/>
<feature type="region of interest" description="Disordered" evidence="3">
    <location>
        <begin position="460"/>
        <end position="490"/>
    </location>
</feature>
<protein>
    <recommendedName>
        <fullName evidence="8">Histidine kinase</fullName>
    </recommendedName>
</protein>
<dbReference type="Pfam" id="PF00072">
    <property type="entry name" value="Response_reg"/>
    <property type="match status" value="1"/>
</dbReference>
<sequence>MAAKGIMEATRERETFKYDSILIASSVRNDIANPIPSSALRSCPDPALTALAQVAVLRLGASRARISLFDCQRQHIIAEATPTLSISASAESPTYDSERLWLCGTSIPRSSGVCEHVLTPQQSDSPSEPPSSGRLPVTVIRDLSEHAVFREKSYCQGWPQNRFYSGVPIQSPRGINIGVFCIFDAKPRPGLDDASIHLMQDVSKAILNHLELRRSGEGRRPAERMVRGLGSYVEGKATMSGWQGSFSHAFDTNHATEEGSLNSGQQDLQRRQDELAPDSIIDTTEPEKSRPLTEPFVLASPIEAGASASFGPHSDQSMLLIDQPRHVQLRRIFSKAANILRESIEVEGVLFLDASVASFAVLVGRRSLPRYSSTKRRPSSSSSSSNYSEFNANPFPSSNSDAAPATCSVLGFSTSISSSIDGQDPTARNQSLPEQHLQRLLRRYPRGKIFNFDHHGVLASSSRSGEEATPVSAQGSIGHENDQSDHPKLTRRHEDVFSRKNEGKVISNLFPGARSVAFVPLWDANKQRWCSGCFVYTMTPTRILTVQGELSYLSAFGTVIMADVALMDSSIVTSASTSLLSSLSHELRSPLHGIVLCAELLRDTSLDVFQGDVLRSVEVCGRTLLDTINHLLDWSKINNFIRSPREPPTHLTRPPRRGVQSPQRNSVSDGMMYITSDLDVDMLVEEIVECVHAGHTYQEQSLFRFRNQESPENTDTHPHSILDGIDAAENSDAFGSTNRSQQISEEVVVILDIDPAVEWAFHSQPGALRRIIMNLCGNSLKYTNRGFVKVAAYQEPRSQRGSRDRVVHIDIVDTGPGIGPDYLNHSLFKPFTQEHTHSAGAGLGLSLVRKFVKALGGSIQIQSLVGRGTRATVKLPLQVSSLEATDTVAERDEFKAQVIELSRLRVAVLGFSPSYRGLDLSQWNLKEFDEQRSLEKICQDWLRMQVVDMDERSEFLPDLILCDENHVGLLTKQPRDESSSPVIVVCHSVAAARKREKSHKSLQKLNGGLFSFISRPIGPRKLAKALVLSFRRWVKMQASAAEVSSISTILDRLPPPPEVDEAPYKLSDQSNGAKRPRLEVTESNQEVSTPKPPAQEKPQDTREPRFLLVEDNAINMRILQAFMKKLGHVYDAATDGRQAVDSYRDGGGRYRCILMDISMPVMDGFEATRLIRGFEKEKHLPRCHIFAISGLASKEAQEDAFATGLDLFLSKPVQLKELSRILKSYGIV</sequence>
<dbReference type="InterPro" id="IPR004358">
    <property type="entry name" value="Sig_transdc_His_kin-like_C"/>
</dbReference>
<dbReference type="Pfam" id="PF02518">
    <property type="entry name" value="HATPase_c"/>
    <property type="match status" value="1"/>
</dbReference>
<dbReference type="InterPro" id="IPR003594">
    <property type="entry name" value="HATPase_dom"/>
</dbReference>
<dbReference type="eggNOG" id="KOG0519">
    <property type="taxonomic scope" value="Eukaryota"/>
</dbReference>
<dbReference type="InterPro" id="IPR029016">
    <property type="entry name" value="GAF-like_dom_sf"/>
</dbReference>
<accession>C7ZDC9</accession>